<gene>
    <name evidence="1" type="ORF">SDC9_31926</name>
</gene>
<dbReference type="NCBIfam" id="TIGR04326">
    <property type="entry name" value="O_ant_LIC13510"/>
    <property type="match status" value="1"/>
</dbReference>
<reference evidence="1" key="1">
    <citation type="submission" date="2019-08" db="EMBL/GenBank/DDBJ databases">
        <authorList>
            <person name="Kucharzyk K."/>
            <person name="Murdoch R.W."/>
            <person name="Higgins S."/>
            <person name="Loffler F."/>
        </authorList>
    </citation>
    <scope>NUCLEOTIDE SEQUENCE</scope>
</reference>
<name>A0A644V442_9ZZZZ</name>
<sequence length="663" mass="75356">MTHRHIGAPTTASGTANNMDCLHIIEAMQPLQCNGKILLWDRFSENDSIDSILDLQERYFHKTRTEFLCFVHNFGEHSINGRPLRDYLRLPDGFSLWWLTRIFERHPAFFGANLFEVFKLRALEHLLLGMQPSSVCLHTNNTQLARTVRELCKSQGIPFEHFAPMQANTAGAYQAGRCVPSSTDSATTAATGASPLQDILTRLRRSAIANRTINAFQITRHAWHWWRKVRSLFPRAPKVAKRSGLLLGTWFPNVDANAAKQGRFRSKYWESVHDIIPECGKPVHWFFIHGDPVSKAPENIRLRDNLLQNEPDNVDMTFLEECLTPRGALRAWLWAMRVAWNARGLLRYLPATMRWPDSCLNVYPLLAGIWKESTQGEHLMRMCFTLEGIRRYCALVGPQDTVVTSSELQSWERLLFREQRNLGCRRIYAAQHSVIRDADFRFFIAQPTWDINEFCQCMPDKFFCNSDGAYQAMHKSGFPEHRLGMLEATRFIGISASMPPLHGMLFRRILVATSYFAQEALRTLTILAQAMRLSDHPLLGNVLIKPHPYLPVDAMLAQLFDTPPRQVAGSIESHMTPGTVVVADSATSVGLLACYRELPLIECVPENNFDMSITQGVAERVSVKNASELVQALHTIKPTRANNFFCITPGMPRWHNLLSGSNI</sequence>
<evidence type="ECO:0000313" key="1">
    <source>
        <dbReference type="EMBL" id="MPL85951.1"/>
    </source>
</evidence>
<accession>A0A644V442</accession>
<dbReference type="AlphaFoldDB" id="A0A644V442"/>
<comment type="caution">
    <text evidence="1">The sequence shown here is derived from an EMBL/GenBank/DDBJ whole genome shotgun (WGS) entry which is preliminary data.</text>
</comment>
<organism evidence="1">
    <name type="scientific">bioreactor metagenome</name>
    <dbReference type="NCBI Taxonomy" id="1076179"/>
    <lineage>
        <taxon>unclassified sequences</taxon>
        <taxon>metagenomes</taxon>
        <taxon>ecological metagenomes</taxon>
    </lineage>
</organism>
<dbReference type="InterPro" id="IPR027613">
    <property type="entry name" value="O_ant_LIC13510"/>
</dbReference>
<proteinExistence type="predicted"/>
<dbReference type="EMBL" id="VSSQ01000214">
    <property type="protein sequence ID" value="MPL85951.1"/>
    <property type="molecule type" value="Genomic_DNA"/>
</dbReference>
<protein>
    <submittedName>
        <fullName evidence="1">Uncharacterized protein</fullName>
    </submittedName>
</protein>